<accession>G2Y253</accession>
<proteinExistence type="predicted"/>
<evidence type="ECO:0000256" key="1">
    <source>
        <dbReference type="SAM" id="MobiDB-lite"/>
    </source>
</evidence>
<dbReference type="AlphaFoldDB" id="G2Y253"/>
<protein>
    <submittedName>
        <fullName evidence="2">Uncharacterized protein</fullName>
    </submittedName>
</protein>
<gene>
    <name evidence="2" type="ORF">BofuT4_uP043540.1</name>
</gene>
<evidence type="ECO:0000313" key="2">
    <source>
        <dbReference type="EMBL" id="CCD46743.1"/>
    </source>
</evidence>
<evidence type="ECO:0000313" key="3">
    <source>
        <dbReference type="Proteomes" id="UP000008177"/>
    </source>
</evidence>
<dbReference type="Proteomes" id="UP000008177">
    <property type="component" value="Unplaced contigs"/>
</dbReference>
<dbReference type="InParanoid" id="G2Y253"/>
<reference evidence="3" key="1">
    <citation type="journal article" date="2011" name="PLoS Genet.">
        <title>Genomic analysis of the necrotrophic fungal pathogens Sclerotinia sclerotiorum and Botrytis cinerea.</title>
        <authorList>
            <person name="Amselem J."/>
            <person name="Cuomo C.A."/>
            <person name="van Kan J.A."/>
            <person name="Viaud M."/>
            <person name="Benito E.P."/>
            <person name="Couloux A."/>
            <person name="Coutinho P.M."/>
            <person name="de Vries R.P."/>
            <person name="Dyer P.S."/>
            <person name="Fillinger S."/>
            <person name="Fournier E."/>
            <person name="Gout L."/>
            <person name="Hahn M."/>
            <person name="Kohn L."/>
            <person name="Lapalu N."/>
            <person name="Plummer K.M."/>
            <person name="Pradier J.M."/>
            <person name="Quevillon E."/>
            <person name="Sharon A."/>
            <person name="Simon A."/>
            <person name="ten Have A."/>
            <person name="Tudzynski B."/>
            <person name="Tudzynski P."/>
            <person name="Wincker P."/>
            <person name="Andrew M."/>
            <person name="Anthouard V."/>
            <person name="Beever R.E."/>
            <person name="Beffa R."/>
            <person name="Benoit I."/>
            <person name="Bouzid O."/>
            <person name="Brault B."/>
            <person name="Chen Z."/>
            <person name="Choquer M."/>
            <person name="Collemare J."/>
            <person name="Cotton P."/>
            <person name="Danchin E.G."/>
            <person name="Da Silva C."/>
            <person name="Gautier A."/>
            <person name="Giraud C."/>
            <person name="Giraud T."/>
            <person name="Gonzalez C."/>
            <person name="Grossetete S."/>
            <person name="Guldener U."/>
            <person name="Henrissat B."/>
            <person name="Howlett B.J."/>
            <person name="Kodira C."/>
            <person name="Kretschmer M."/>
            <person name="Lappartient A."/>
            <person name="Leroch M."/>
            <person name="Levis C."/>
            <person name="Mauceli E."/>
            <person name="Neuveglise C."/>
            <person name="Oeser B."/>
            <person name="Pearson M."/>
            <person name="Poulain J."/>
            <person name="Poussereau N."/>
            <person name="Quesneville H."/>
            <person name="Rascle C."/>
            <person name="Schumacher J."/>
            <person name="Segurens B."/>
            <person name="Sexton A."/>
            <person name="Silva E."/>
            <person name="Sirven C."/>
            <person name="Soanes D.M."/>
            <person name="Talbot N.J."/>
            <person name="Templeton M."/>
            <person name="Yandava C."/>
            <person name="Yarden O."/>
            <person name="Zeng Q."/>
            <person name="Rollins J.A."/>
            <person name="Lebrun M.H."/>
            <person name="Dickman M."/>
        </authorList>
    </citation>
    <scope>NUCLEOTIDE SEQUENCE [LARGE SCALE GENOMIC DNA]</scope>
    <source>
        <strain evidence="3">T4</strain>
    </source>
</reference>
<feature type="region of interest" description="Disordered" evidence="1">
    <location>
        <begin position="1"/>
        <end position="24"/>
    </location>
</feature>
<sequence length="52" mass="5747">MSNAPRHMIPALTGATHQEASRSRAEHILLQCSFSPIRAVSIPSETRQDMES</sequence>
<dbReference type="EMBL" id="FQ790282">
    <property type="protein sequence ID" value="CCD46743.1"/>
    <property type="molecule type" value="Genomic_DNA"/>
</dbReference>
<name>G2Y253_BOTF4</name>
<organism evidence="2 3">
    <name type="scientific">Botryotinia fuckeliana (strain T4)</name>
    <name type="common">Noble rot fungus</name>
    <name type="synonym">Botrytis cinerea</name>
    <dbReference type="NCBI Taxonomy" id="999810"/>
    <lineage>
        <taxon>Eukaryota</taxon>
        <taxon>Fungi</taxon>
        <taxon>Dikarya</taxon>
        <taxon>Ascomycota</taxon>
        <taxon>Pezizomycotina</taxon>
        <taxon>Leotiomycetes</taxon>
        <taxon>Helotiales</taxon>
        <taxon>Sclerotiniaceae</taxon>
        <taxon>Botrytis</taxon>
    </lineage>
</organism>
<dbReference type="HOGENOM" id="CLU_3086956_0_0_1"/>